<dbReference type="Proteomes" id="UP000825015">
    <property type="component" value="Chromosome"/>
</dbReference>
<reference evidence="1" key="1">
    <citation type="submission" date="2019-06" db="EMBL/GenBank/DDBJ databases">
        <title>Complete genome sequence of Methanobrevibacter arboriphilus strain SA.</title>
        <authorList>
            <person name="Asakawa S."/>
        </authorList>
    </citation>
    <scope>NUCLEOTIDE SEQUENCE</scope>
    <source>
        <strain evidence="1">SA</strain>
    </source>
</reference>
<name>A0ACA8R3H4_METAZ</name>
<evidence type="ECO:0000313" key="2">
    <source>
        <dbReference type="Proteomes" id="UP000825015"/>
    </source>
</evidence>
<accession>A0ACA8R3H4</accession>
<proteinExistence type="predicted"/>
<protein>
    <submittedName>
        <fullName evidence="1">Uncharacterized protein</fullName>
    </submittedName>
</protein>
<organism evidence="1 2">
    <name type="scientific">Methanobrevibacter arboriphilus</name>
    <dbReference type="NCBI Taxonomy" id="39441"/>
    <lineage>
        <taxon>Archaea</taxon>
        <taxon>Methanobacteriati</taxon>
        <taxon>Methanobacteriota</taxon>
        <taxon>Methanomada group</taxon>
        <taxon>Methanobacteria</taxon>
        <taxon>Methanobacteriales</taxon>
        <taxon>Methanobacteriaceae</taxon>
        <taxon>Methanobrevibacter</taxon>
    </lineage>
</organism>
<sequence>MKIKIYLIDPIVSEINNEIMVSTPNQGSYGSGAPSGIWEPYTMECIGSFLKENLPILDIHILQENIYDHDRIVSKLKFDHDLNVVCVSTYSYAANDVISIFEKIKDIDNEIITVSGGYHPSGDENFCQNSCIDHCILGEGEIQMLNLIKSLTGSEFKNDENFKLNMGENSPWPIRNEKFLKRAKSFPLSVPSPDKQINPAMISYGRGCLFNCSFCASSLIWSDTHTSFRNVSDVINEINYLKKKFGTNSLFWTDLALNNDKNKLYELLYDLSKLNNIYSFGYVNQNLDDETAFKLQNAGFRRLGFGVEALENYRLKKIKKFQKLSRIKKSLSAADRNGIITRGYIMMGFPDQVPEDTYNILENIIDLPIDQLRLGFYTPFVGTSSYEEHCDNLTEDNNRFTADLPVFKNHILEEEKWISIRKDVIKRFYNSENYKNRIEEKIKEFPYLEESFNYFFKVLNLEEVL</sequence>
<keyword evidence="2" id="KW-1185">Reference proteome</keyword>
<evidence type="ECO:0000313" key="1">
    <source>
        <dbReference type="EMBL" id="BBL62270.1"/>
    </source>
</evidence>
<dbReference type="EMBL" id="AP019779">
    <property type="protein sequence ID" value="BBL62270.1"/>
    <property type="molecule type" value="Genomic_DNA"/>
</dbReference>
<gene>
    <name evidence="1" type="ORF">MarbSA_13100</name>
</gene>